<organism evidence="2 3">
    <name type="scientific">Terrimonas rubra</name>
    <dbReference type="NCBI Taxonomy" id="1035890"/>
    <lineage>
        <taxon>Bacteria</taxon>
        <taxon>Pseudomonadati</taxon>
        <taxon>Bacteroidota</taxon>
        <taxon>Chitinophagia</taxon>
        <taxon>Chitinophagales</taxon>
        <taxon>Chitinophagaceae</taxon>
        <taxon>Terrimonas</taxon>
    </lineage>
</organism>
<reference evidence="3" key="1">
    <citation type="journal article" date="2019" name="Int. J. Syst. Evol. Microbiol.">
        <title>The Global Catalogue of Microorganisms (GCM) 10K type strain sequencing project: providing services to taxonomists for standard genome sequencing and annotation.</title>
        <authorList>
            <consortium name="The Broad Institute Genomics Platform"/>
            <consortium name="The Broad Institute Genome Sequencing Center for Infectious Disease"/>
            <person name="Wu L."/>
            <person name="Ma J."/>
        </authorList>
    </citation>
    <scope>NUCLEOTIDE SEQUENCE [LARGE SCALE GENOMIC DNA]</scope>
    <source>
        <strain evidence="3">KCTC 23299</strain>
    </source>
</reference>
<evidence type="ECO:0000256" key="1">
    <source>
        <dbReference type="SAM" id="MobiDB-lite"/>
    </source>
</evidence>
<keyword evidence="3" id="KW-1185">Reference proteome</keyword>
<dbReference type="Proteomes" id="UP001597511">
    <property type="component" value="Unassembled WGS sequence"/>
</dbReference>
<feature type="compositionally biased region" description="Low complexity" evidence="1">
    <location>
        <begin position="42"/>
        <end position="52"/>
    </location>
</feature>
<name>A0ABW6AA97_9BACT</name>
<dbReference type="Pfam" id="PF14076">
    <property type="entry name" value="DUF4258"/>
    <property type="match status" value="1"/>
</dbReference>
<protein>
    <submittedName>
        <fullName evidence="2">DUF4258 domain-containing protein</fullName>
    </submittedName>
</protein>
<dbReference type="EMBL" id="JBHUOZ010000003">
    <property type="protein sequence ID" value="MFD2920648.1"/>
    <property type="molecule type" value="Genomic_DNA"/>
</dbReference>
<feature type="region of interest" description="Disordered" evidence="1">
    <location>
        <begin position="32"/>
        <end position="56"/>
    </location>
</feature>
<gene>
    <name evidence="2" type="ORF">ACFS6H_13050</name>
</gene>
<accession>A0ABW6AA97</accession>
<evidence type="ECO:0000313" key="2">
    <source>
        <dbReference type="EMBL" id="MFD2920648.1"/>
    </source>
</evidence>
<dbReference type="RefSeq" id="WP_386099410.1">
    <property type="nucleotide sequence ID" value="NZ_JBHUOZ010000003.1"/>
</dbReference>
<proteinExistence type="predicted"/>
<comment type="caution">
    <text evidence="2">The sequence shown here is derived from an EMBL/GenBank/DDBJ whole genome shotgun (WGS) entry which is preliminary data.</text>
</comment>
<evidence type="ECO:0000313" key="3">
    <source>
        <dbReference type="Proteomes" id="UP001597511"/>
    </source>
</evidence>
<dbReference type="InterPro" id="IPR025354">
    <property type="entry name" value="DUF4258"/>
</dbReference>
<feature type="compositionally biased region" description="Basic and acidic residues" evidence="1">
    <location>
        <begin position="32"/>
        <end position="41"/>
    </location>
</feature>
<sequence length="159" mass="18094">MNPRFKKAVPLLVVVLLAILLFVVRQCQAPTEKKTTPDTKKTTTTATDPASTVNRNRGFDRRTSFIEYTAHAKCRMQCRHITQAEVEQIMREGKVNYTKSNVNARPCPEYALEGTTADDQRVRIVFAQCDYKTKVVTTIDLGTNWQCECPGDDKKHQNK</sequence>